<evidence type="ECO:0000256" key="4">
    <source>
        <dbReference type="ARBA" id="ARBA00022763"/>
    </source>
</evidence>
<dbReference type="InterPro" id="IPR014762">
    <property type="entry name" value="DNA_mismatch_repair_CS"/>
</dbReference>
<dbReference type="AlphaFoldDB" id="A0A9N8F328"/>
<dbReference type="GO" id="GO:0032389">
    <property type="term" value="C:MutLalpha complex"/>
    <property type="evidence" value="ECO:0007669"/>
    <property type="project" value="TreeGrafter"/>
</dbReference>
<comment type="caution">
    <text evidence="9">The sequence shown here is derived from an EMBL/GenBank/DDBJ whole genome shotgun (WGS) entry which is preliminary data.</text>
</comment>
<organism evidence="9 10">
    <name type="scientific">Seminavis robusta</name>
    <dbReference type="NCBI Taxonomy" id="568900"/>
    <lineage>
        <taxon>Eukaryota</taxon>
        <taxon>Sar</taxon>
        <taxon>Stramenopiles</taxon>
        <taxon>Ochrophyta</taxon>
        <taxon>Bacillariophyta</taxon>
        <taxon>Bacillariophyceae</taxon>
        <taxon>Bacillariophycidae</taxon>
        <taxon>Naviculales</taxon>
        <taxon>Naviculaceae</taxon>
        <taxon>Seminavis</taxon>
    </lineage>
</organism>
<dbReference type="InterPro" id="IPR013507">
    <property type="entry name" value="DNA_mismatch_S5_2-like"/>
</dbReference>
<evidence type="ECO:0000256" key="5">
    <source>
        <dbReference type="ARBA" id="ARBA00023204"/>
    </source>
</evidence>
<evidence type="ECO:0000256" key="1">
    <source>
        <dbReference type="ARBA" id="ARBA00004123"/>
    </source>
</evidence>
<keyword evidence="10" id="KW-1185">Reference proteome</keyword>
<dbReference type="Pfam" id="PF13589">
    <property type="entry name" value="HATPase_c_3"/>
    <property type="match status" value="1"/>
</dbReference>
<dbReference type="SMART" id="SM01340">
    <property type="entry name" value="DNA_mis_repair"/>
    <property type="match status" value="1"/>
</dbReference>
<dbReference type="GO" id="GO:0005524">
    <property type="term" value="F:ATP binding"/>
    <property type="evidence" value="ECO:0007669"/>
    <property type="project" value="InterPro"/>
</dbReference>
<dbReference type="GO" id="GO:0016887">
    <property type="term" value="F:ATP hydrolysis activity"/>
    <property type="evidence" value="ECO:0007669"/>
    <property type="project" value="InterPro"/>
</dbReference>
<dbReference type="Pfam" id="PF01119">
    <property type="entry name" value="DNA_mis_repair"/>
    <property type="match status" value="1"/>
</dbReference>
<evidence type="ECO:0000256" key="7">
    <source>
        <dbReference type="SAM" id="MobiDB-lite"/>
    </source>
</evidence>
<feature type="region of interest" description="Disordered" evidence="7">
    <location>
        <begin position="545"/>
        <end position="609"/>
    </location>
</feature>
<dbReference type="Pfam" id="PF16413">
    <property type="entry name" value="Mlh1_C"/>
    <property type="match status" value="1"/>
</dbReference>
<dbReference type="InterPro" id="IPR002099">
    <property type="entry name" value="MutL/Mlh/PMS"/>
</dbReference>
<evidence type="ECO:0000313" key="9">
    <source>
        <dbReference type="EMBL" id="CAB9529799.1"/>
    </source>
</evidence>
<dbReference type="SUPFAM" id="SSF55874">
    <property type="entry name" value="ATPase domain of HSP90 chaperone/DNA topoisomerase II/histidine kinase"/>
    <property type="match status" value="1"/>
</dbReference>
<keyword evidence="4" id="KW-0227">DNA damage</keyword>
<dbReference type="GO" id="GO:0140664">
    <property type="term" value="F:ATP-dependent DNA damage sensor activity"/>
    <property type="evidence" value="ECO:0007669"/>
    <property type="project" value="InterPro"/>
</dbReference>
<sequence length="940" mass="103128">MSSLSASSAPSGSAEPLIRVLPKDVVDRIAAGEVVQRPANALKELLENCLDAGATKVLVTVDKKSGGAGKQMLDFSISDNGHGIGKADLEVAATRFATSKLTNVDDFKTLSSFGFRGEALASISMVSHLTITSKTNQSGVVAHECQYLDGRPQPGHPKQCARTVGTTVKVQDLFYNVPHRLRALKPKDEYTRMLNMMQPYAVHVARRGVGIVVQHQQAKGKTSKTVVDLNTSNLSKLTALTRMDATERDSTGPFLSPIQQEATKQVIKTLYGSCWGQNLLYFQSKSCQEDEEDQSSSSSKSMSYTCEGFLASPSLAADGKVQLQTKNAISNLFVNNRYVECPALKRRLEDTYATLTSWKKPPFIYLTIQVPPNHVDVNVHPTKTQVALLFLEEIVTDVAAKVHELLNAQGQTFGERHSKKVAMPENPYKKKGPARQASQQSTTSGNNASSNGSKKRKQDIDDDYQEKTDTGNTAKKTKQHSSSTNDNNSKSSQTPQQSSQTRRNSSSSSMTQPRIYSHNKIRTSKAAPAGALEPFLVRNVKPAAVSGTPSTAASTPPPSSLSSQYSTTTSTSNSIGESSQVTQQTPQDPSLHRGTCPFASGSSSVDMSQPGAFARASQQCTCRAEKMQEEMASQSQPPSVYLTPQQQVVRPTVVVPTKCDLGSVRKLRRQVQKRMDADLQKKLRKSMFVGVVSQHRSLVQCQEELCLLHHSNLSQALFYQLALAHFGGNRIATFGRPVHVQTAIEQVLQMEEDLQDQKLGLTSEKKSSAKCIGLSGLEAVNETNEVMAKQATQCLWDNAAMLEEYFGIRFELDKNGEKQPQKERESSETAQKVLLMGLPILLEGHAPQPHGLPLFLLRLATEVDWGHERHCFDGVCRELGNYYALLPSFTDGENDNLLKAQVQHALFPALSFLLMPSQQCQDDVKPLTCLPNLYKVFERC</sequence>
<feature type="region of interest" description="Disordered" evidence="7">
    <location>
        <begin position="413"/>
        <end position="527"/>
    </location>
</feature>
<dbReference type="GO" id="GO:0006298">
    <property type="term" value="P:mismatch repair"/>
    <property type="evidence" value="ECO:0007669"/>
    <property type="project" value="InterPro"/>
</dbReference>
<keyword evidence="5" id="KW-0234">DNA repair</keyword>
<dbReference type="Proteomes" id="UP001153069">
    <property type="component" value="Unassembled WGS sequence"/>
</dbReference>
<dbReference type="Gene3D" id="3.30.230.10">
    <property type="match status" value="1"/>
</dbReference>
<name>A0A9N8F328_9STRA</name>
<comment type="subcellular location">
    <subcellularLocation>
        <location evidence="1">Nucleus</location>
    </subcellularLocation>
    <subcellularLocation>
        <location evidence="2">Plastid</location>
        <location evidence="2">Chloroplast</location>
    </subcellularLocation>
</comment>
<feature type="compositionally biased region" description="Low complexity" evidence="7">
    <location>
        <begin position="438"/>
        <end position="452"/>
    </location>
</feature>
<dbReference type="InterPro" id="IPR032189">
    <property type="entry name" value="Mlh1_C"/>
</dbReference>
<dbReference type="InterPro" id="IPR014721">
    <property type="entry name" value="Ribsml_uS5_D2-typ_fold_subgr"/>
</dbReference>
<dbReference type="NCBIfam" id="TIGR00585">
    <property type="entry name" value="mutl"/>
    <property type="match status" value="1"/>
</dbReference>
<dbReference type="PANTHER" id="PTHR10073">
    <property type="entry name" value="DNA MISMATCH REPAIR PROTEIN MLH, PMS, MUTL"/>
    <property type="match status" value="1"/>
</dbReference>
<dbReference type="OrthoDB" id="10254304at2759"/>
<feature type="domain" description="DNA mismatch repair protein S5" evidence="8">
    <location>
        <begin position="267"/>
        <end position="407"/>
    </location>
</feature>
<dbReference type="GO" id="GO:0030983">
    <property type="term" value="F:mismatched DNA binding"/>
    <property type="evidence" value="ECO:0007669"/>
    <property type="project" value="InterPro"/>
</dbReference>
<comment type="similarity">
    <text evidence="3">Belongs to the DNA mismatch repair MutL/HexB family.</text>
</comment>
<proteinExistence type="inferred from homology"/>
<dbReference type="PROSITE" id="PS00058">
    <property type="entry name" value="DNA_MISMATCH_REPAIR_1"/>
    <property type="match status" value="1"/>
</dbReference>
<dbReference type="Gene3D" id="3.30.565.10">
    <property type="entry name" value="Histidine kinase-like ATPase, C-terminal domain"/>
    <property type="match status" value="1"/>
</dbReference>
<dbReference type="CDD" id="cd16926">
    <property type="entry name" value="HATPase_MutL-MLH-PMS-like"/>
    <property type="match status" value="1"/>
</dbReference>
<dbReference type="SUPFAM" id="SSF54211">
    <property type="entry name" value="Ribosomal protein S5 domain 2-like"/>
    <property type="match status" value="1"/>
</dbReference>
<evidence type="ECO:0000259" key="8">
    <source>
        <dbReference type="SMART" id="SM01340"/>
    </source>
</evidence>
<evidence type="ECO:0000256" key="3">
    <source>
        <dbReference type="ARBA" id="ARBA00006082"/>
    </source>
</evidence>
<feature type="compositionally biased region" description="Low complexity" evidence="7">
    <location>
        <begin position="481"/>
        <end position="514"/>
    </location>
</feature>
<keyword evidence="6" id="KW-0539">Nucleus</keyword>
<dbReference type="InterPro" id="IPR036890">
    <property type="entry name" value="HATPase_C_sf"/>
</dbReference>
<dbReference type="InterPro" id="IPR020568">
    <property type="entry name" value="Ribosomal_Su5_D2-typ_SF"/>
</dbReference>
<dbReference type="PANTHER" id="PTHR10073:SF12">
    <property type="entry name" value="DNA MISMATCH REPAIR PROTEIN MLH1"/>
    <property type="match status" value="1"/>
</dbReference>
<accession>A0A9N8F328</accession>
<reference evidence="9" key="1">
    <citation type="submission" date="2020-06" db="EMBL/GenBank/DDBJ databases">
        <authorList>
            <consortium name="Plant Systems Biology data submission"/>
        </authorList>
    </citation>
    <scope>NUCLEOTIDE SEQUENCE</scope>
    <source>
        <strain evidence="9">D6</strain>
    </source>
</reference>
<dbReference type="InterPro" id="IPR038973">
    <property type="entry name" value="MutL/Mlh/Pms-like"/>
</dbReference>
<dbReference type="FunFam" id="3.30.565.10:FF:000003">
    <property type="entry name" value="DNA mismatch repair endonuclease MutL"/>
    <property type="match status" value="1"/>
</dbReference>
<evidence type="ECO:0000256" key="6">
    <source>
        <dbReference type="ARBA" id="ARBA00023242"/>
    </source>
</evidence>
<feature type="compositionally biased region" description="Low complexity" evidence="7">
    <location>
        <begin position="545"/>
        <end position="579"/>
    </location>
</feature>
<protein>
    <submittedName>
        <fullName evidence="9">Protein MutL</fullName>
    </submittedName>
</protein>
<evidence type="ECO:0000313" key="10">
    <source>
        <dbReference type="Proteomes" id="UP001153069"/>
    </source>
</evidence>
<dbReference type="EMBL" id="CAICTM010002627">
    <property type="protein sequence ID" value="CAB9529799.1"/>
    <property type="molecule type" value="Genomic_DNA"/>
</dbReference>
<evidence type="ECO:0000256" key="2">
    <source>
        <dbReference type="ARBA" id="ARBA00004229"/>
    </source>
</evidence>
<dbReference type="GO" id="GO:0009507">
    <property type="term" value="C:chloroplast"/>
    <property type="evidence" value="ECO:0007669"/>
    <property type="project" value="UniProtKB-SubCell"/>
</dbReference>
<gene>
    <name evidence="9" type="ORF">SEMRO_2629_G333080.1</name>
</gene>